<dbReference type="AlphaFoldDB" id="A0A0F9QIS2"/>
<organism evidence="1">
    <name type="scientific">marine sediment metagenome</name>
    <dbReference type="NCBI Taxonomy" id="412755"/>
    <lineage>
        <taxon>unclassified sequences</taxon>
        <taxon>metagenomes</taxon>
        <taxon>ecological metagenomes</taxon>
    </lineage>
</organism>
<evidence type="ECO:0000313" key="1">
    <source>
        <dbReference type="EMBL" id="KKN43990.1"/>
    </source>
</evidence>
<name>A0A0F9QIS2_9ZZZZ</name>
<comment type="caution">
    <text evidence="1">The sequence shown here is derived from an EMBL/GenBank/DDBJ whole genome shotgun (WGS) entry which is preliminary data.</text>
</comment>
<reference evidence="1" key="1">
    <citation type="journal article" date="2015" name="Nature">
        <title>Complex archaea that bridge the gap between prokaryotes and eukaryotes.</title>
        <authorList>
            <person name="Spang A."/>
            <person name="Saw J.H."/>
            <person name="Jorgensen S.L."/>
            <person name="Zaremba-Niedzwiedzka K."/>
            <person name="Martijn J."/>
            <person name="Lind A.E."/>
            <person name="van Eijk R."/>
            <person name="Schleper C."/>
            <person name="Guy L."/>
            <person name="Ettema T.J."/>
        </authorList>
    </citation>
    <scope>NUCLEOTIDE SEQUENCE</scope>
</reference>
<proteinExistence type="predicted"/>
<sequence length="704" mass="78221">MSQNNLIIIDITDYEHIILDGASELKEIKANGKIAVQNPSQRSRLWNLICDVKENVNTSIESKELSAGTLNPSQEFIKEYEIKDLKEPCLKVVEIFDTERSDPNIVNNAFLFQNDNKGKLKLILDNPLGVPILEIKIVREMPGFIQEIELPKPRLGELSLKEEEGKRILWWDIPSLDLKTKVEIEIPLTVNMKERTEQSLGVLNVKYLVNNHKITMMNPEIRGLTDSMSGIDRDEGSTPGMWDCNVEFINESEFQVKLEDVKVAQKVATGMENVVSQTPDKVIDPEQSWDFDFQVEAKDVPELSSEIVFTPLYVVIPRVIGDITKESTIYTVLGATIDKAINPPEVDAYANTDMTIVNTIVNHCSSKINKIFVTDDIPPDFVPPLVKEIKITVGDIGISSREEYVRKISLEPNDQSPDSSHQIICDLSNLQEEFLPDKKMVISYPLKARNPRPPTETKYITPVKIEINSPVEGKFFVKSPDEEPEVKVKYVKRKLKTLKSIKPGLTEGVFSISVRIQNKGDVELENLLLKDLIPKGFSLSEFTPPAGATHNVVSVGDQSELQVNFAEIKGGSSVNINYNCSGSGEYPRSEPKIIVLGRGGADSTGGSGSAKPDTGVQKAHLADSQAGKVHDIFVELYKAVDKAPTGAKLGDLLEKKRDILPPGPVLHQVLAFAKEMSALGDKIIVGSLRDDVLAKLKNFKLKYS</sequence>
<evidence type="ECO:0008006" key="2">
    <source>
        <dbReference type="Google" id="ProtNLM"/>
    </source>
</evidence>
<gene>
    <name evidence="1" type="ORF">LCGC14_0697730</name>
</gene>
<accession>A0A0F9QIS2</accession>
<dbReference type="EMBL" id="LAZR01001477">
    <property type="protein sequence ID" value="KKN43990.1"/>
    <property type="molecule type" value="Genomic_DNA"/>
</dbReference>
<protein>
    <recommendedName>
        <fullName evidence="2">DUF11 domain-containing protein</fullName>
    </recommendedName>
</protein>